<dbReference type="RefSeq" id="WP_319973672.1">
    <property type="nucleotide sequence ID" value="NZ_JAXAVU010000001.1"/>
</dbReference>
<dbReference type="SFLD" id="SFLDS00005">
    <property type="entry name" value="Isoprenoid_Synthase_Type_I"/>
    <property type="match status" value="1"/>
</dbReference>
<reference evidence="7 8" key="1">
    <citation type="submission" date="2023-11" db="EMBL/GenBank/DDBJ databases">
        <title>Lentzea sokolovensis, sp. nov., Lentzea kristufkii, sp. nov., and Lentzea miocenensis, sp. nov., rare actinobacteria from Sokolov Coal Basin, Miocene lacustrine sediment, Czech Republic.</title>
        <authorList>
            <person name="Lara A."/>
            <person name="Kotroba L."/>
            <person name="Nouioui I."/>
            <person name="Neumann-Schaal M."/>
            <person name="Mast Y."/>
            <person name="Chronakova A."/>
        </authorList>
    </citation>
    <scope>NUCLEOTIDE SEQUENCE [LARGE SCALE GENOMIC DNA]</scope>
    <source>
        <strain evidence="7 8">BCCO 10_0061</strain>
    </source>
</reference>
<dbReference type="InterPro" id="IPR000092">
    <property type="entry name" value="Polyprenyl_synt"/>
</dbReference>
<sequence>MITQKLTATASADDARVREAVDGELRRFLARKKQGSRCSETAFFAEMIQQFLEGGKRLRPLFCSIGWSLGSPEAAPQAVHRLGAALELFHAFALIHDDIMDESPMRRGRPTVHRLLTADAPAALPEARRQRYGTNSAILVGDLALVWSGELLLDSLAGHVHAPAVLDLVSTMREELVAGQFRDLRATGSAGENVESVLETIRFKTATYTIDYPLRLGATLANAPASTVAACSDYAVPLGEAFQLRDDLLGLFGDPRRTGKSATDDLREGKATVLMSCALSSATPRQRRQLCALVGNETVDDEGVATVRRIVRETGAVAAVEQMILDRRDQALAVLECGAFPAQPRGALRELVFQVTDRFM</sequence>
<evidence type="ECO:0000256" key="6">
    <source>
        <dbReference type="RuleBase" id="RU004466"/>
    </source>
</evidence>
<dbReference type="InterPro" id="IPR033749">
    <property type="entry name" value="Polyprenyl_synt_CS"/>
</dbReference>
<evidence type="ECO:0000256" key="1">
    <source>
        <dbReference type="ARBA" id="ARBA00001946"/>
    </source>
</evidence>
<reference evidence="7 8" key="2">
    <citation type="submission" date="2023-11" db="EMBL/GenBank/DDBJ databases">
        <authorList>
            <person name="Lara A.C."/>
            <person name="Chronakova A."/>
        </authorList>
    </citation>
    <scope>NUCLEOTIDE SEQUENCE [LARGE SCALE GENOMIC DNA]</scope>
    <source>
        <strain evidence="7 8">BCCO 10_0061</strain>
    </source>
</reference>
<dbReference type="Proteomes" id="UP001285352">
    <property type="component" value="Unassembled WGS sequence"/>
</dbReference>
<name>A0ABU4UPF1_9PSEU</name>
<protein>
    <submittedName>
        <fullName evidence="7">Polyprenyl synthetase family protein</fullName>
    </submittedName>
</protein>
<dbReference type="CDD" id="cd00685">
    <property type="entry name" value="Trans_IPPS_HT"/>
    <property type="match status" value="1"/>
</dbReference>
<comment type="cofactor">
    <cofactor evidence="1">
        <name>Mg(2+)</name>
        <dbReference type="ChEBI" id="CHEBI:18420"/>
    </cofactor>
</comment>
<dbReference type="EMBL" id="JAXAVU010000001">
    <property type="protein sequence ID" value="MDX8141373.1"/>
    <property type="molecule type" value="Genomic_DNA"/>
</dbReference>
<evidence type="ECO:0000256" key="4">
    <source>
        <dbReference type="ARBA" id="ARBA00022723"/>
    </source>
</evidence>
<evidence type="ECO:0000256" key="2">
    <source>
        <dbReference type="ARBA" id="ARBA00006706"/>
    </source>
</evidence>
<comment type="similarity">
    <text evidence="2 6">Belongs to the FPP/GGPP synthase family.</text>
</comment>
<evidence type="ECO:0000313" key="7">
    <source>
        <dbReference type="EMBL" id="MDX8141373.1"/>
    </source>
</evidence>
<dbReference type="PANTHER" id="PTHR12001">
    <property type="entry name" value="GERANYLGERANYL PYROPHOSPHATE SYNTHASE"/>
    <property type="match status" value="1"/>
</dbReference>
<dbReference type="PROSITE" id="PS00444">
    <property type="entry name" value="POLYPRENYL_SYNTHASE_2"/>
    <property type="match status" value="1"/>
</dbReference>
<evidence type="ECO:0000256" key="5">
    <source>
        <dbReference type="ARBA" id="ARBA00022842"/>
    </source>
</evidence>
<keyword evidence="8" id="KW-1185">Reference proteome</keyword>
<organism evidence="7 8">
    <name type="scientific">Lentzea sokolovensis</name>
    <dbReference type="NCBI Taxonomy" id="3095429"/>
    <lineage>
        <taxon>Bacteria</taxon>
        <taxon>Bacillati</taxon>
        <taxon>Actinomycetota</taxon>
        <taxon>Actinomycetes</taxon>
        <taxon>Pseudonocardiales</taxon>
        <taxon>Pseudonocardiaceae</taxon>
        <taxon>Lentzea</taxon>
    </lineage>
</organism>
<dbReference type="Gene3D" id="1.10.600.10">
    <property type="entry name" value="Farnesyl Diphosphate Synthase"/>
    <property type="match status" value="1"/>
</dbReference>
<keyword evidence="5" id="KW-0460">Magnesium</keyword>
<accession>A0ABU4UPF1</accession>
<evidence type="ECO:0000256" key="3">
    <source>
        <dbReference type="ARBA" id="ARBA00022679"/>
    </source>
</evidence>
<gene>
    <name evidence="7" type="ORF">SK854_04560</name>
</gene>
<evidence type="ECO:0000313" key="8">
    <source>
        <dbReference type="Proteomes" id="UP001285352"/>
    </source>
</evidence>
<dbReference type="Pfam" id="PF00348">
    <property type="entry name" value="polyprenyl_synt"/>
    <property type="match status" value="1"/>
</dbReference>
<dbReference type="SUPFAM" id="SSF48576">
    <property type="entry name" value="Terpenoid synthases"/>
    <property type="match status" value="1"/>
</dbReference>
<proteinExistence type="inferred from homology"/>
<comment type="caution">
    <text evidence="7">The sequence shown here is derived from an EMBL/GenBank/DDBJ whole genome shotgun (WGS) entry which is preliminary data.</text>
</comment>
<dbReference type="PROSITE" id="PS00723">
    <property type="entry name" value="POLYPRENYL_SYNTHASE_1"/>
    <property type="match status" value="1"/>
</dbReference>
<keyword evidence="4" id="KW-0479">Metal-binding</keyword>
<dbReference type="PANTHER" id="PTHR12001:SF85">
    <property type="entry name" value="SHORT CHAIN ISOPRENYL DIPHOSPHATE SYNTHASE"/>
    <property type="match status" value="1"/>
</dbReference>
<dbReference type="InterPro" id="IPR008949">
    <property type="entry name" value="Isoprenoid_synthase_dom_sf"/>
</dbReference>
<keyword evidence="3 6" id="KW-0808">Transferase</keyword>
<dbReference type="SFLD" id="SFLDG01017">
    <property type="entry name" value="Polyprenyl_Transferase_Like"/>
    <property type="match status" value="1"/>
</dbReference>